<comment type="similarity">
    <text evidence="1">Belongs to the protein-tyrosine phosphatase family.</text>
</comment>
<dbReference type="Pfam" id="PF13350">
    <property type="entry name" value="Y_phosphatase3"/>
    <property type="match status" value="1"/>
</dbReference>
<dbReference type="AlphaFoldDB" id="A0A6G3ZSV8"/>
<accession>A0A6G3ZSV8</accession>
<evidence type="ECO:0000259" key="2">
    <source>
        <dbReference type="PROSITE" id="PS50056"/>
    </source>
</evidence>
<sequence length="262" mass="29713">MMETVYKQRVEEIERRTNLRNLGGYRTADGRTIKPNLLFRSAELAEMNEADIVYLQENGLRYICDFRSEGEQEAKPNPVVAGAENIHISVLGGVVNPQDMIAFIKGIDIAELEGDFLEKVYVQFVSDPIAQAAYRRFFELVLQAEGSPLLWHCAAGKDRTGFAGAILLLALEVPMETVMEDFLRSNNNRKEAIDHMLSSIQEKLGDDNKFAKVREMMAVKQEYLTTALRAIIENYGTMETYMEEVLGLTSEAREKLKSIYLE</sequence>
<dbReference type="GO" id="GO:0004721">
    <property type="term" value="F:phosphoprotein phosphatase activity"/>
    <property type="evidence" value="ECO:0007669"/>
    <property type="project" value="InterPro"/>
</dbReference>
<name>A0A6G3ZSV8_9BACL</name>
<evidence type="ECO:0000256" key="1">
    <source>
        <dbReference type="ARBA" id="ARBA00009580"/>
    </source>
</evidence>
<dbReference type="EMBL" id="JAAIKC010000001">
    <property type="protein sequence ID" value="NEW04671.1"/>
    <property type="molecule type" value="Genomic_DNA"/>
</dbReference>
<dbReference type="PROSITE" id="PS50056">
    <property type="entry name" value="TYR_PHOSPHATASE_2"/>
    <property type="match status" value="1"/>
</dbReference>
<dbReference type="PANTHER" id="PTHR31126">
    <property type="entry name" value="TYROSINE-PROTEIN PHOSPHATASE"/>
    <property type="match status" value="1"/>
</dbReference>
<proteinExistence type="inferred from homology"/>
<dbReference type="InterPro" id="IPR026893">
    <property type="entry name" value="Tyr/Ser_Pase_IphP-type"/>
</dbReference>
<reference evidence="3" key="1">
    <citation type="submission" date="2020-02" db="EMBL/GenBank/DDBJ databases">
        <authorList>
            <person name="Shen X.-R."/>
            <person name="Zhang Y.-X."/>
        </authorList>
    </citation>
    <scope>NUCLEOTIDE SEQUENCE</scope>
    <source>
        <strain evidence="3">SYP-B3998</strain>
    </source>
</reference>
<protein>
    <submittedName>
        <fullName evidence="3">Tyrosine-protein phosphatase</fullName>
    </submittedName>
</protein>
<dbReference type="PANTHER" id="PTHR31126:SF1">
    <property type="entry name" value="TYROSINE SPECIFIC PROTEIN PHOSPHATASES DOMAIN-CONTAINING PROTEIN"/>
    <property type="match status" value="1"/>
</dbReference>
<gene>
    <name evidence="3" type="ORF">GK047_01375</name>
</gene>
<dbReference type="RefSeq" id="WP_163940377.1">
    <property type="nucleotide sequence ID" value="NZ_JAAIKC010000001.1"/>
</dbReference>
<comment type="caution">
    <text evidence="3">The sequence shown here is derived from an EMBL/GenBank/DDBJ whole genome shotgun (WGS) entry which is preliminary data.</text>
</comment>
<dbReference type="InterPro" id="IPR029021">
    <property type="entry name" value="Prot-tyrosine_phosphatase-like"/>
</dbReference>
<dbReference type="SUPFAM" id="SSF52799">
    <property type="entry name" value="(Phosphotyrosine protein) phosphatases II"/>
    <property type="match status" value="1"/>
</dbReference>
<feature type="domain" description="Tyrosine specific protein phosphatases" evidence="2">
    <location>
        <begin position="135"/>
        <end position="197"/>
    </location>
</feature>
<dbReference type="Gene3D" id="3.90.190.10">
    <property type="entry name" value="Protein tyrosine phosphatase superfamily"/>
    <property type="match status" value="1"/>
</dbReference>
<organism evidence="3">
    <name type="scientific">Paenibacillus sp. SYP-B3998</name>
    <dbReference type="NCBI Taxonomy" id="2678564"/>
    <lineage>
        <taxon>Bacteria</taxon>
        <taxon>Bacillati</taxon>
        <taxon>Bacillota</taxon>
        <taxon>Bacilli</taxon>
        <taxon>Bacillales</taxon>
        <taxon>Paenibacillaceae</taxon>
        <taxon>Paenibacillus</taxon>
    </lineage>
</organism>
<dbReference type="InterPro" id="IPR000387">
    <property type="entry name" value="Tyr_Pase_dom"/>
</dbReference>
<evidence type="ECO:0000313" key="3">
    <source>
        <dbReference type="EMBL" id="NEW04671.1"/>
    </source>
</evidence>